<accession>A0ACC1CFH9</accession>
<name>A0ACC1CFH9_9NEOP</name>
<evidence type="ECO:0000313" key="1">
    <source>
        <dbReference type="EMBL" id="KAJ0170360.1"/>
    </source>
</evidence>
<comment type="caution">
    <text evidence="1">The sequence shown here is derived from an EMBL/GenBank/DDBJ whole genome shotgun (WGS) entry which is preliminary data.</text>
</comment>
<gene>
    <name evidence="1" type="ORF">K1T71_014288</name>
</gene>
<organism evidence="1 2">
    <name type="scientific">Dendrolimus kikuchii</name>
    <dbReference type="NCBI Taxonomy" id="765133"/>
    <lineage>
        <taxon>Eukaryota</taxon>
        <taxon>Metazoa</taxon>
        <taxon>Ecdysozoa</taxon>
        <taxon>Arthropoda</taxon>
        <taxon>Hexapoda</taxon>
        <taxon>Insecta</taxon>
        <taxon>Pterygota</taxon>
        <taxon>Neoptera</taxon>
        <taxon>Endopterygota</taxon>
        <taxon>Lepidoptera</taxon>
        <taxon>Glossata</taxon>
        <taxon>Ditrysia</taxon>
        <taxon>Bombycoidea</taxon>
        <taxon>Lasiocampidae</taxon>
        <taxon>Dendrolimus</taxon>
    </lineage>
</organism>
<keyword evidence="2" id="KW-1185">Reference proteome</keyword>
<proteinExistence type="predicted"/>
<reference evidence="1 2" key="1">
    <citation type="journal article" date="2021" name="Front. Genet.">
        <title>Chromosome-Level Genome Assembly Reveals Significant Gene Expansion in the Toll and IMD Signaling Pathways of Dendrolimus kikuchii.</title>
        <authorList>
            <person name="Zhou J."/>
            <person name="Wu P."/>
            <person name="Xiong Z."/>
            <person name="Liu N."/>
            <person name="Zhao N."/>
            <person name="Ji M."/>
            <person name="Qiu Y."/>
            <person name="Yang B."/>
        </authorList>
    </citation>
    <scope>NUCLEOTIDE SEQUENCE [LARGE SCALE GENOMIC DNA]</scope>
    <source>
        <strain evidence="1">Ann1</strain>
    </source>
</reference>
<protein>
    <submittedName>
        <fullName evidence="1">Uncharacterized protein</fullName>
    </submittedName>
</protein>
<dbReference type="EMBL" id="CM034414">
    <property type="protein sequence ID" value="KAJ0170360.1"/>
    <property type="molecule type" value="Genomic_DNA"/>
</dbReference>
<dbReference type="Proteomes" id="UP000824533">
    <property type="component" value="Linkage Group LG28"/>
</dbReference>
<evidence type="ECO:0000313" key="2">
    <source>
        <dbReference type="Proteomes" id="UP000824533"/>
    </source>
</evidence>
<sequence length="512" mass="59653">MAEEEEAYCRLCAKLTSKIRLISIYEELGIGTKIITKLQWINIDVCTSNNLPTDICYGCWGSLDRTWIFLNEVRAAQIKLNEIYKLKTYSKNETNEKEINLEEAGKPIDMDWETFKDTKAEIKSESEVEKVTDEIGLDENLLDTVSVKFEKYSDNEINDRLSMDSDAPLLLAVKKKKIKKKKKYDTNGTYPNVSWDDFMCRCAKCDAQCMDMMSLRLHSLQIHTRCCMFKCSVCGKVALNYKSFVSHSRHHNKALKTCCEYCNKRFPTSPNLKHHKNTTHLNIDLLMCPTCGALFESEELLQDHLAIYTKGYRKRIPKQKAIDFKCPHCDKQFKSRSNLQQHMLVHTDRNRNFACHICGKMFFTKGTLSTHIMTHEDRKPFKCDICLMGFRAKGNLISHISLHSGLKPFVCEQCGKSFRVKRHLKSHSITHTDLRPYTCEYCQKTFRFKTRLNLHLRQHTGAKPYKCTCCQREFTNGSNYKKHMRRRHNIDTSKKKFNTIVNNIEDAVNQMS</sequence>